<proteinExistence type="predicted"/>
<evidence type="ECO:0000259" key="1">
    <source>
        <dbReference type="Pfam" id="PF07238"/>
    </source>
</evidence>
<dbReference type="AlphaFoldDB" id="A0ABD4RFW3"/>
<organism evidence="3 4">
    <name type="scientific">Clostridium chauvoei</name>
    <dbReference type="NCBI Taxonomy" id="46867"/>
    <lineage>
        <taxon>Bacteria</taxon>
        <taxon>Bacillati</taxon>
        <taxon>Bacillota</taxon>
        <taxon>Clostridia</taxon>
        <taxon>Eubacteriales</taxon>
        <taxon>Clostridiaceae</taxon>
        <taxon>Clostridium</taxon>
    </lineage>
</organism>
<dbReference type="Pfam" id="PF12945">
    <property type="entry name" value="PilZNR"/>
    <property type="match status" value="1"/>
</dbReference>
<feature type="domain" description="PilZ" evidence="1">
    <location>
        <begin position="95"/>
        <end position="204"/>
    </location>
</feature>
<dbReference type="GeneID" id="66301242"/>
<sequence length="214" mass="25300">MVKLKLGLNNRIEVIKNKEIYKSIVQDIREKHIKINIPVNKGEYLSLAMDEEIELIYYDKESSLFNFYCKVIDRVKENNISYYRLSLPYNIKKVQRRNFVRVNVLEFIRYIKENKSLEKDKDKVENPVKKATLLDLSGGGMKIRAKENLKKGDILLVNINYNDIKLDLKGRVVRVKEENDNYLCGVSFLNIDNKTREKIIKIVFIILRRQSELV</sequence>
<reference evidence="3 4" key="1">
    <citation type="submission" date="2021-08" db="EMBL/GenBank/DDBJ databases">
        <title>Genome sequence analysis of Clostridium chauvoei strains of European origin and evaluation of typing options for outbreak investigations.</title>
        <authorList>
            <person name="Abdel-Glil M."/>
            <person name="Thomas P."/>
            <person name="Seyboldt C."/>
        </authorList>
    </citation>
    <scope>NUCLEOTIDE SEQUENCE [LARGE SCALE GENOMIC DNA]</scope>
    <source>
        <strain evidence="3 4">S0260-09</strain>
    </source>
</reference>
<dbReference type="SUPFAM" id="SSF141371">
    <property type="entry name" value="PilZ domain-like"/>
    <property type="match status" value="1"/>
</dbReference>
<accession>A0ABD4RFW3</accession>
<dbReference type="KEGG" id="cchv:BTM20_05135"/>
<protein>
    <submittedName>
        <fullName evidence="3">PilZ domain-containing protein</fullName>
    </submittedName>
</protein>
<feature type="domain" description="Type III secretion system flagellar brake protein YcgR PilZN" evidence="2">
    <location>
        <begin position="9"/>
        <end position="88"/>
    </location>
</feature>
<evidence type="ECO:0000313" key="3">
    <source>
        <dbReference type="EMBL" id="MBX7290035.1"/>
    </source>
</evidence>
<dbReference type="RefSeq" id="WP_021875233.1">
    <property type="nucleotide sequence ID" value="NZ_CP018630.1"/>
</dbReference>
<name>A0ABD4RFW3_9CLOT</name>
<evidence type="ECO:0000259" key="2">
    <source>
        <dbReference type="Pfam" id="PF12945"/>
    </source>
</evidence>
<evidence type="ECO:0000313" key="4">
    <source>
        <dbReference type="Proteomes" id="UP000775179"/>
    </source>
</evidence>
<dbReference type="Proteomes" id="UP000775179">
    <property type="component" value="Unassembled WGS sequence"/>
</dbReference>
<dbReference type="Gene3D" id="2.40.10.220">
    <property type="entry name" value="predicted glycosyltransferase like domains"/>
    <property type="match status" value="1"/>
</dbReference>
<gene>
    <name evidence="3" type="ORF">K4H94_03090</name>
</gene>
<comment type="caution">
    <text evidence="3">The sequence shown here is derived from an EMBL/GenBank/DDBJ whole genome shotgun (WGS) entry which is preliminary data.</text>
</comment>
<dbReference type="Pfam" id="PF07238">
    <property type="entry name" value="PilZ"/>
    <property type="match status" value="1"/>
</dbReference>
<dbReference type="InterPro" id="IPR009926">
    <property type="entry name" value="T3SS_YcgR_PilZN"/>
</dbReference>
<dbReference type="InterPro" id="IPR009875">
    <property type="entry name" value="PilZ_domain"/>
</dbReference>
<dbReference type="EMBL" id="JAIFTX010000005">
    <property type="protein sequence ID" value="MBX7290035.1"/>
    <property type="molecule type" value="Genomic_DNA"/>
</dbReference>